<reference evidence="2" key="1">
    <citation type="journal article" date="2020" name="New Phytol.">
        <title>Comparative genomics reveals dynamic genome evolution in host specialist ectomycorrhizal fungi.</title>
        <authorList>
            <person name="Lofgren L.A."/>
            <person name="Nguyen N.H."/>
            <person name="Vilgalys R."/>
            <person name="Ruytinx J."/>
            <person name="Liao H.L."/>
            <person name="Branco S."/>
            <person name="Kuo A."/>
            <person name="LaButti K."/>
            <person name="Lipzen A."/>
            <person name="Andreopoulos W."/>
            <person name="Pangilinan J."/>
            <person name="Riley R."/>
            <person name="Hundley H."/>
            <person name="Na H."/>
            <person name="Barry K."/>
            <person name="Grigoriev I.V."/>
            <person name="Stajich J.E."/>
            <person name="Kennedy P.G."/>
        </authorList>
    </citation>
    <scope>NUCLEOTIDE SEQUENCE</scope>
    <source>
        <strain evidence="2">S12</strain>
    </source>
</reference>
<organism evidence="2 3">
    <name type="scientific">Suillus plorans</name>
    <dbReference type="NCBI Taxonomy" id="116603"/>
    <lineage>
        <taxon>Eukaryota</taxon>
        <taxon>Fungi</taxon>
        <taxon>Dikarya</taxon>
        <taxon>Basidiomycota</taxon>
        <taxon>Agaricomycotina</taxon>
        <taxon>Agaricomycetes</taxon>
        <taxon>Agaricomycetidae</taxon>
        <taxon>Boletales</taxon>
        <taxon>Suillineae</taxon>
        <taxon>Suillaceae</taxon>
        <taxon>Suillus</taxon>
    </lineage>
</organism>
<evidence type="ECO:0000313" key="2">
    <source>
        <dbReference type="EMBL" id="KAG1791055.1"/>
    </source>
</evidence>
<evidence type="ECO:0000256" key="1">
    <source>
        <dbReference type="SAM" id="Phobius"/>
    </source>
</evidence>
<dbReference type="EMBL" id="JABBWE010000045">
    <property type="protein sequence ID" value="KAG1791055.1"/>
    <property type="molecule type" value="Genomic_DNA"/>
</dbReference>
<evidence type="ECO:0000313" key="3">
    <source>
        <dbReference type="Proteomes" id="UP000719766"/>
    </source>
</evidence>
<gene>
    <name evidence="2" type="ORF">HD556DRAFT_1310159</name>
</gene>
<dbReference type="OrthoDB" id="2685095at2759"/>
<protein>
    <submittedName>
        <fullName evidence="2">Uncharacterized protein</fullName>
    </submittedName>
</protein>
<feature type="transmembrane region" description="Helical" evidence="1">
    <location>
        <begin position="15"/>
        <end position="35"/>
    </location>
</feature>
<name>A0A9P7AK46_9AGAM</name>
<keyword evidence="1" id="KW-0812">Transmembrane</keyword>
<keyword evidence="1" id="KW-0472">Membrane</keyword>
<dbReference type="RefSeq" id="XP_041157965.1">
    <property type="nucleotide sequence ID" value="XM_041300379.1"/>
</dbReference>
<sequence>MYRIKSYTFNLHEELHQNAIVVIIVIPTGAIVAYCKMMLDGIELEDDEQDSLFTKFSIDTVYSSYLASRYRVRQYTHLLMLLKHEEEAWAQRVKSASRLMPEYVPPMVWST</sequence>
<proteinExistence type="predicted"/>
<dbReference type="Proteomes" id="UP000719766">
    <property type="component" value="Unassembled WGS sequence"/>
</dbReference>
<dbReference type="AlphaFoldDB" id="A0A9P7AK46"/>
<comment type="caution">
    <text evidence="2">The sequence shown here is derived from an EMBL/GenBank/DDBJ whole genome shotgun (WGS) entry which is preliminary data.</text>
</comment>
<accession>A0A9P7AK46</accession>
<dbReference type="GeneID" id="64594143"/>
<keyword evidence="1" id="KW-1133">Transmembrane helix</keyword>
<keyword evidence="3" id="KW-1185">Reference proteome</keyword>